<dbReference type="EMBL" id="LFQU01000002">
    <property type="protein sequence ID" value="KOO69510.1"/>
    <property type="molecule type" value="Genomic_DNA"/>
</dbReference>
<sequence>MRYYGEALQTDSSDAIKEKMAHCLFMRGEYRKCAAMLETTARKGTDSLTAETMRRLFDCYRYMDNTAKQIEWGNRLLSRCPMDGIVTAYMARIYNSDDNISSPQKAYDITARYMQTDSACLPVIREYADANFLLRDYDKAINAYNRLLELGDSTYNTVYSLGMAYMQTGKNPMARRWLTKAAEKSKMQNAGCLYRLGIVCVDMDSVAEGVDYLEKSIELMQPDHTVLFVVKRALGEGYYKQGKYWSAIYAWREALKLNRNSMATIFNTAQAYGLVGKHDMEKAYYRTFLSMAALVKPNKELNQMVEQAETAVGVKENFNGNIISLPAN</sequence>
<gene>
    <name evidence="2" type="ORF">ACU52_02355</name>
</gene>
<dbReference type="InterPro" id="IPR011990">
    <property type="entry name" value="TPR-like_helical_dom_sf"/>
</dbReference>
<evidence type="ECO:0000313" key="3">
    <source>
        <dbReference type="Proteomes" id="UP000036951"/>
    </source>
</evidence>
<dbReference type="AlphaFoldDB" id="A0A8E1QZ36"/>
<evidence type="ECO:0000313" key="2">
    <source>
        <dbReference type="EMBL" id="KOO69510.1"/>
    </source>
</evidence>
<dbReference type="PANTHER" id="PTHR12558:SF13">
    <property type="entry name" value="CELL DIVISION CYCLE PROTEIN 27 HOMOLOG"/>
    <property type="match status" value="1"/>
</dbReference>
<proteinExistence type="predicted"/>
<dbReference type="PROSITE" id="PS50005">
    <property type="entry name" value="TPR"/>
    <property type="match status" value="1"/>
</dbReference>
<organism evidence="2 3">
    <name type="scientific">Xylanibacter rarus</name>
    <dbReference type="NCBI Taxonomy" id="1676614"/>
    <lineage>
        <taxon>Bacteria</taxon>
        <taxon>Pseudomonadati</taxon>
        <taxon>Bacteroidota</taxon>
        <taxon>Bacteroidia</taxon>
        <taxon>Bacteroidales</taxon>
        <taxon>Prevotellaceae</taxon>
        <taxon>Xylanibacter</taxon>
    </lineage>
</organism>
<dbReference type="Proteomes" id="UP000036951">
    <property type="component" value="Unassembled WGS sequence"/>
</dbReference>
<protein>
    <recommendedName>
        <fullName evidence="4">Tetratricopeptide repeat protein</fullName>
    </recommendedName>
</protein>
<reference evidence="2 3" key="1">
    <citation type="submission" date="2015-06" db="EMBL/GenBank/DDBJ databases">
        <title>Prevotella sp. 109, sp. nov., a novel member of the family Prevotellaceae isolated from human faeces.</title>
        <authorList>
            <person name="Shkoporov A.N."/>
            <person name="Chaplin A.V."/>
            <person name="Kafarskaia L.I."/>
            <person name="Efimov B.A."/>
        </authorList>
    </citation>
    <scope>NUCLEOTIDE SEQUENCE [LARGE SCALE GENOMIC DNA]</scope>
    <source>
        <strain evidence="2 3">109</strain>
    </source>
</reference>
<keyword evidence="1" id="KW-0802">TPR repeat</keyword>
<dbReference type="SUPFAM" id="SSF48452">
    <property type="entry name" value="TPR-like"/>
    <property type="match status" value="1"/>
</dbReference>
<dbReference type="PANTHER" id="PTHR12558">
    <property type="entry name" value="CELL DIVISION CYCLE 16,23,27"/>
    <property type="match status" value="1"/>
</dbReference>
<feature type="repeat" description="TPR" evidence="1">
    <location>
        <begin position="228"/>
        <end position="261"/>
    </location>
</feature>
<name>A0A8E1QZ36_9BACT</name>
<keyword evidence="3" id="KW-1185">Reference proteome</keyword>
<dbReference type="Gene3D" id="1.25.40.10">
    <property type="entry name" value="Tetratricopeptide repeat domain"/>
    <property type="match status" value="1"/>
</dbReference>
<evidence type="ECO:0000256" key="1">
    <source>
        <dbReference type="PROSITE-ProRule" id="PRU00339"/>
    </source>
</evidence>
<evidence type="ECO:0008006" key="4">
    <source>
        <dbReference type="Google" id="ProtNLM"/>
    </source>
</evidence>
<dbReference type="InterPro" id="IPR019734">
    <property type="entry name" value="TPR_rpt"/>
</dbReference>
<comment type="caution">
    <text evidence="2">The sequence shown here is derived from an EMBL/GenBank/DDBJ whole genome shotgun (WGS) entry which is preliminary data.</text>
</comment>
<dbReference type="SMART" id="SM00028">
    <property type="entry name" value="TPR"/>
    <property type="match status" value="4"/>
</dbReference>
<accession>A0A8E1QZ36</accession>
<dbReference type="Pfam" id="PF12895">
    <property type="entry name" value="ANAPC3"/>
    <property type="match status" value="1"/>
</dbReference>
<dbReference type="SUPFAM" id="SSF81901">
    <property type="entry name" value="HCP-like"/>
    <property type="match status" value="1"/>
</dbReference>